<dbReference type="Gene3D" id="3.40.50.300">
    <property type="entry name" value="P-loop containing nucleotide triphosphate hydrolases"/>
    <property type="match status" value="1"/>
</dbReference>
<accession>A0A5B3GUH5</accession>
<dbReference type="AlphaFoldDB" id="A0A5B3GUH5"/>
<dbReference type="Pfam" id="PF04466">
    <property type="entry name" value="Terminase_3"/>
    <property type="match status" value="1"/>
</dbReference>
<dbReference type="Proteomes" id="UP000322658">
    <property type="component" value="Unassembled WGS sequence"/>
</dbReference>
<dbReference type="InterPro" id="IPR035412">
    <property type="entry name" value="Terminase_L_N"/>
</dbReference>
<feature type="domain" description="Phage terminase large subunit N-terminal" evidence="1">
    <location>
        <begin position="34"/>
        <end position="220"/>
    </location>
</feature>
<gene>
    <name evidence="2" type="ORF">F2Y07_03205</name>
</gene>
<dbReference type="Gene3D" id="3.30.420.240">
    <property type="match status" value="1"/>
</dbReference>
<dbReference type="EMBL" id="VVXJ01000005">
    <property type="protein sequence ID" value="KAA2377160.1"/>
    <property type="molecule type" value="Genomic_DNA"/>
</dbReference>
<evidence type="ECO:0000313" key="2">
    <source>
        <dbReference type="EMBL" id="KAA2377160.1"/>
    </source>
</evidence>
<dbReference type="RefSeq" id="WP_118406867.1">
    <property type="nucleotide sequence ID" value="NZ_CAUENT010000096.1"/>
</dbReference>
<protein>
    <submittedName>
        <fullName evidence="2">Phage portal protein</fullName>
    </submittedName>
</protein>
<proteinExistence type="predicted"/>
<evidence type="ECO:0000313" key="3">
    <source>
        <dbReference type="Proteomes" id="UP000322658"/>
    </source>
</evidence>
<dbReference type="InterPro" id="IPR027417">
    <property type="entry name" value="P-loop_NTPase"/>
</dbReference>
<name>A0A5B3GUH5_9BACT</name>
<sequence length="450" mass="51493">MFTDGLQQREEQQRVNYKQLLAYRHLADPRIRYVVYGGAAGGGKSWLGCDWLMRCCWAFPKTRWFVGRNNIKDSRESVLVTFGKVADSYGFTDYRITDDGIKFTNGSEIVLLDLTFYPQKDPMFERLGSKEFTGGWIEEAGEVHYMAYEVLKSRIGRHLNEEYGLEAKMLITCNPKKNWLYKHFYKPHIDGTLPKDCAFVQALVYDNPFITPDYIRTLESIGVKSIRLRLLLGKWEYESNANQLADYDAILDCFTNERQTGDGVRRISADLAMKGRDRFVAFNWTGMAAKLAIDKPYSTGKEIETDLRDESRRHGVRRSNIIADSDGLGQYLDSYLEGIKTFHGGAPAPDNTYFNLKSQCAFKLAEVINAGLLCIDCPEELQSTIAEELEACLVARDVDADTSKKRIIDKREMKAVLGRSPDYFDPLMMRMYYEIVPQPKGMRARVGRLS</sequence>
<reference evidence="2 3" key="1">
    <citation type="journal article" date="2019" name="Nat. Med.">
        <title>A library of human gut bacterial isolates paired with longitudinal multiomics data enables mechanistic microbiome research.</title>
        <authorList>
            <person name="Poyet M."/>
            <person name="Groussin M."/>
            <person name="Gibbons S.M."/>
            <person name="Avila-Pacheco J."/>
            <person name="Jiang X."/>
            <person name="Kearney S.M."/>
            <person name="Perrotta A.R."/>
            <person name="Berdy B."/>
            <person name="Zhao S."/>
            <person name="Lieberman T.D."/>
            <person name="Swanson P.K."/>
            <person name="Smith M."/>
            <person name="Roesemann S."/>
            <person name="Alexander J.E."/>
            <person name="Rich S.A."/>
            <person name="Livny J."/>
            <person name="Vlamakis H."/>
            <person name="Clish C."/>
            <person name="Bullock K."/>
            <person name="Deik A."/>
            <person name="Scott J."/>
            <person name="Pierce K.A."/>
            <person name="Xavier R.J."/>
            <person name="Alm E.J."/>
        </authorList>
    </citation>
    <scope>NUCLEOTIDE SEQUENCE [LARGE SCALE GENOMIC DNA]</scope>
    <source>
        <strain evidence="2 3">BIOML-A1</strain>
    </source>
</reference>
<organism evidence="2 3">
    <name type="scientific">Alistipes shahii</name>
    <dbReference type="NCBI Taxonomy" id="328814"/>
    <lineage>
        <taxon>Bacteria</taxon>
        <taxon>Pseudomonadati</taxon>
        <taxon>Bacteroidota</taxon>
        <taxon>Bacteroidia</taxon>
        <taxon>Bacteroidales</taxon>
        <taxon>Rikenellaceae</taxon>
        <taxon>Alistipes</taxon>
    </lineage>
</organism>
<comment type="caution">
    <text evidence="2">The sequence shown here is derived from an EMBL/GenBank/DDBJ whole genome shotgun (WGS) entry which is preliminary data.</text>
</comment>
<evidence type="ECO:0000259" key="1">
    <source>
        <dbReference type="Pfam" id="PF04466"/>
    </source>
</evidence>